<accession>A0A162GWK7</accession>
<evidence type="ECO:0000313" key="1">
    <source>
        <dbReference type="EMBL" id="AKR17493.1"/>
    </source>
</evidence>
<dbReference type="GeneID" id="27429742"/>
<organism evidence="1 2">
    <name type="scientific">Mocis latipes granulovirus</name>
    <dbReference type="NCBI Taxonomy" id="2072024"/>
    <lineage>
        <taxon>Viruses</taxon>
        <taxon>Viruses incertae sedis</taxon>
        <taxon>Naldaviricetes</taxon>
        <taxon>Lefavirales</taxon>
        <taxon>Baculoviridae</taxon>
        <taxon>Betabaculovirus</taxon>
        <taxon>Betabaculovirus molatipedis</taxon>
    </lineage>
</organism>
<protein>
    <submittedName>
        <fullName evidence="1">Uncharacterized protein</fullName>
    </submittedName>
</protein>
<dbReference type="RefSeq" id="YP_009249860.1">
    <property type="nucleotide sequence ID" value="NC_029996.1"/>
</dbReference>
<proteinExistence type="predicted"/>
<dbReference type="EMBL" id="KR011718">
    <property type="protein sequence ID" value="AKR17493.1"/>
    <property type="molecule type" value="Genomic_DNA"/>
</dbReference>
<reference evidence="1 2" key="1">
    <citation type="submission" date="2015-03" db="EMBL/GenBank/DDBJ databases">
        <title>The complete genome sequence of Mocis sp. granulovirus.</title>
        <authorList>
            <person name="Ardisson-Araujo D.M.P."/>
            <person name="Melo F.L."/>
            <person name="Sosa-Gomez D.R."/>
            <person name="Ribeiro B.M."/>
        </authorList>
    </citation>
    <scope>NUCLEOTIDE SEQUENCE [LARGE SCALE GENOMIC DNA]</scope>
    <source>
        <strain evidence="1">Southern Brazil</strain>
    </source>
</reference>
<sequence length="257" mass="30104">MCFKGFLSIDRIELKTRGVHLLKNTKKLRTKLCFQNVDIQICQFVKYILALERAVNTRVGSYDSLIRPFVKKQISFFAMYNYLFNVYAVASVEPDHTFIYSGTHKVGKHGRYYTVKFDSDDAFFYKFGLKKTTPNYHKYFDHLACNIPSDDFESTFEYFRKKYCNYRPKHSASSPPSSPSKSQNCDDYFEGLKKNITLSLSHKVATLMIYFQSVVVVNIPMLRHLFRFLNINCVTVLNRRLTIQYSAIINICLTRKI</sequence>
<name>A0A162GWK7_9BBAC</name>
<dbReference type="Proteomes" id="UP000202962">
    <property type="component" value="Segment"/>
</dbReference>
<dbReference type="KEGG" id="vg:27429742"/>
<keyword evidence="2" id="KW-1185">Reference proteome</keyword>
<evidence type="ECO:0000313" key="2">
    <source>
        <dbReference type="Proteomes" id="UP000202962"/>
    </source>
</evidence>